<dbReference type="Gene3D" id="2.40.420.20">
    <property type="match status" value="1"/>
</dbReference>
<dbReference type="Gene3D" id="1.10.287.470">
    <property type="entry name" value="Helix hairpin bin"/>
    <property type="match status" value="1"/>
</dbReference>
<dbReference type="Pfam" id="PF25954">
    <property type="entry name" value="Beta-barrel_RND_2"/>
    <property type="match status" value="1"/>
</dbReference>
<dbReference type="Pfam" id="PF25917">
    <property type="entry name" value="BSH_RND"/>
    <property type="match status" value="1"/>
</dbReference>
<protein>
    <submittedName>
        <fullName evidence="4">Uncharacterized protein</fullName>
    </submittedName>
</protein>
<dbReference type="GO" id="GO:1990281">
    <property type="term" value="C:efflux pump complex"/>
    <property type="evidence" value="ECO:0007669"/>
    <property type="project" value="TreeGrafter"/>
</dbReference>
<dbReference type="InterPro" id="IPR058792">
    <property type="entry name" value="Beta-barrel_RND_2"/>
</dbReference>
<dbReference type="Gene3D" id="2.40.50.100">
    <property type="match status" value="1"/>
</dbReference>
<sequence length="338" mass="37520">MLKLKFYTIMAYAILFSVATVSAAATIETAPVESRTIPLVRYLSAQIEAVRQATVASQVRGRILEILVDIDDYVKKGDVLVRFRDRKQRAAAKSAKAQFEEAQSDYKRIKEIYAKRLVAKSALDKADARLKSARAVLEQANESLENTIVHAPYSGIVVKRHVEVGELANIGQKLMTGLSLETLRASVQLPQSIIHKVRKYNKARVYLGENLDMPVEVSSMSISPYADPLSHSFTARLHLPQGDHKVYPGMSTRVGLTIGEERALLIPKRAVAYRGEVTAVYIKNKKGVISFRQIRLGHRHAKNEVEVLAGLSEGENIILDSTKAVTLMQQQNAQGETE</sequence>
<dbReference type="Gene3D" id="2.40.30.170">
    <property type="match status" value="1"/>
</dbReference>
<dbReference type="PANTHER" id="PTHR30469:SF18">
    <property type="entry name" value="RESISTANCE-NODULATION-CELL DIVISION (RND) EFFLUX MEMBRANE FUSION PROTEIN-RELATED"/>
    <property type="match status" value="1"/>
</dbReference>
<reference evidence="4" key="1">
    <citation type="submission" date="2018-06" db="EMBL/GenBank/DDBJ databases">
        <authorList>
            <person name="Zhirakovskaya E."/>
        </authorList>
    </citation>
    <scope>NUCLEOTIDE SEQUENCE</scope>
</reference>
<proteinExistence type="predicted"/>
<evidence type="ECO:0000313" key="4">
    <source>
        <dbReference type="EMBL" id="VAW90968.1"/>
    </source>
</evidence>
<dbReference type="SUPFAM" id="SSF111369">
    <property type="entry name" value="HlyD-like secretion proteins"/>
    <property type="match status" value="1"/>
</dbReference>
<accession>A0A3B0ZC47</accession>
<dbReference type="EMBL" id="UOFT01000001">
    <property type="protein sequence ID" value="VAW90968.1"/>
    <property type="molecule type" value="Genomic_DNA"/>
</dbReference>
<dbReference type="InterPro" id="IPR058625">
    <property type="entry name" value="MdtA-like_BSH"/>
</dbReference>
<dbReference type="NCBIfam" id="TIGR01730">
    <property type="entry name" value="RND_mfp"/>
    <property type="match status" value="1"/>
</dbReference>
<keyword evidence="1" id="KW-0175">Coiled coil</keyword>
<dbReference type="GO" id="GO:0015562">
    <property type="term" value="F:efflux transmembrane transporter activity"/>
    <property type="evidence" value="ECO:0007669"/>
    <property type="project" value="TreeGrafter"/>
</dbReference>
<dbReference type="InterPro" id="IPR006143">
    <property type="entry name" value="RND_pump_MFP"/>
</dbReference>
<evidence type="ECO:0000256" key="1">
    <source>
        <dbReference type="SAM" id="Coils"/>
    </source>
</evidence>
<organism evidence="4">
    <name type="scientific">hydrothermal vent metagenome</name>
    <dbReference type="NCBI Taxonomy" id="652676"/>
    <lineage>
        <taxon>unclassified sequences</taxon>
        <taxon>metagenomes</taxon>
        <taxon>ecological metagenomes</taxon>
    </lineage>
</organism>
<evidence type="ECO:0000259" key="2">
    <source>
        <dbReference type="Pfam" id="PF25917"/>
    </source>
</evidence>
<evidence type="ECO:0000259" key="3">
    <source>
        <dbReference type="Pfam" id="PF25954"/>
    </source>
</evidence>
<feature type="coiled-coil region" evidence="1">
    <location>
        <begin position="92"/>
        <end position="143"/>
    </location>
</feature>
<feature type="domain" description="CusB-like beta-barrel" evidence="3">
    <location>
        <begin position="186"/>
        <end position="256"/>
    </location>
</feature>
<feature type="domain" description="Multidrug resistance protein MdtA-like barrel-sandwich hybrid" evidence="2">
    <location>
        <begin position="51"/>
        <end position="173"/>
    </location>
</feature>
<gene>
    <name evidence="4" type="ORF">MNBD_GAMMA23-1570</name>
</gene>
<dbReference type="AlphaFoldDB" id="A0A3B0ZC47"/>
<dbReference type="PANTHER" id="PTHR30469">
    <property type="entry name" value="MULTIDRUG RESISTANCE PROTEIN MDTA"/>
    <property type="match status" value="1"/>
</dbReference>
<name>A0A3B0ZC47_9ZZZZ</name>